<evidence type="ECO:0000259" key="12">
    <source>
        <dbReference type="Pfam" id="PF16911"/>
    </source>
</evidence>
<dbReference type="InterPro" id="IPR031641">
    <property type="entry name" value="PapA_C"/>
</dbReference>
<comment type="catalytic activity">
    <reaction evidence="2">
        <text>2 a mycocerosyl-[mycocerosic acid synthase] + a phenolphthiocerol = a dimycocerosyl phenolphthiocerol + 2 holo-[mycocerosic acid synthase].</text>
        <dbReference type="EC" id="2.3.1.282"/>
    </reaction>
</comment>
<proteinExistence type="inferred from homology"/>
<name>A0A5R9FYN4_9ACTN</name>
<dbReference type="AlphaFoldDB" id="A0A5R9FYN4"/>
<evidence type="ECO:0000256" key="9">
    <source>
        <dbReference type="ARBA" id="ARBA00030465"/>
    </source>
</evidence>
<keyword evidence="14" id="KW-1185">Reference proteome</keyword>
<dbReference type="EC" id="2.3.1.282" evidence="5"/>
<dbReference type="RefSeq" id="WP_138044031.1">
    <property type="nucleotide sequence ID" value="NZ_VBZC01000005.1"/>
</dbReference>
<dbReference type="SUPFAM" id="SSF52777">
    <property type="entry name" value="CoA-dependent acyltransferases"/>
    <property type="match status" value="2"/>
</dbReference>
<dbReference type="EMBL" id="VBZC01000005">
    <property type="protein sequence ID" value="TLS47116.1"/>
    <property type="molecule type" value="Genomic_DNA"/>
</dbReference>
<dbReference type="Pfam" id="PF16911">
    <property type="entry name" value="PapA_C"/>
    <property type="match status" value="1"/>
</dbReference>
<keyword evidence="8" id="KW-0012">Acyltransferase</keyword>
<evidence type="ECO:0000256" key="7">
    <source>
        <dbReference type="ARBA" id="ARBA00022679"/>
    </source>
</evidence>
<keyword evidence="7" id="KW-0808">Transferase</keyword>
<accession>A0A5R9FYN4</accession>
<dbReference type="Proteomes" id="UP000305906">
    <property type="component" value="Unassembled WGS sequence"/>
</dbReference>
<evidence type="ECO:0000256" key="5">
    <source>
        <dbReference type="ARBA" id="ARBA00012866"/>
    </source>
</evidence>
<reference evidence="13 14" key="1">
    <citation type="submission" date="2019-05" db="EMBL/GenBank/DDBJ databases">
        <title>Streptomyces sp. NEAU-C151, a novel actinomycete isolated from soil.</title>
        <authorList>
            <person name="Han L."/>
            <person name="Jiang H."/>
        </authorList>
    </citation>
    <scope>NUCLEOTIDE SEQUENCE [LARGE SCALE GENOMIC DNA]</scope>
    <source>
        <strain evidence="13 14">NEAU-C151</strain>
    </source>
</reference>
<dbReference type="PANTHER" id="PTHR28037">
    <property type="entry name" value="ALCOHOL O-ACETYLTRANSFERASE 1-RELATED"/>
    <property type="match status" value="1"/>
</dbReference>
<comment type="caution">
    <text evidence="13">The sequence shown here is derived from an EMBL/GenBank/DDBJ whole genome shotgun (WGS) entry which is preliminary data.</text>
</comment>
<organism evidence="13 14">
    <name type="scientific">Streptomyces montanus</name>
    <dbReference type="NCBI Taxonomy" id="2580423"/>
    <lineage>
        <taxon>Bacteria</taxon>
        <taxon>Bacillati</taxon>
        <taxon>Actinomycetota</taxon>
        <taxon>Actinomycetes</taxon>
        <taxon>Kitasatosporales</taxon>
        <taxon>Streptomycetaceae</taxon>
        <taxon>Streptomyces</taxon>
    </lineage>
</organism>
<gene>
    <name evidence="13" type="ORF">FE633_06100</name>
</gene>
<evidence type="ECO:0000256" key="6">
    <source>
        <dbReference type="ARBA" id="ARBA00013449"/>
    </source>
</evidence>
<evidence type="ECO:0000256" key="1">
    <source>
        <dbReference type="ARBA" id="ARBA00000026"/>
    </source>
</evidence>
<evidence type="ECO:0000256" key="2">
    <source>
        <dbReference type="ARBA" id="ARBA00000625"/>
    </source>
</evidence>
<dbReference type="Gene3D" id="3.30.559.10">
    <property type="entry name" value="Chloramphenicol acetyltransferase-like domain"/>
    <property type="match status" value="1"/>
</dbReference>
<evidence type="ECO:0000313" key="13">
    <source>
        <dbReference type="EMBL" id="TLS47116.1"/>
    </source>
</evidence>
<evidence type="ECO:0000256" key="3">
    <source>
        <dbReference type="ARBA" id="ARBA00001907"/>
    </source>
</evidence>
<comment type="catalytic activity">
    <reaction evidence="1">
        <text>2 a mycocerosyl-[mycocerosic acid synthase] + a phthiocerol = a dimycocerosyl phthiocerol + 2 holo-[mycocerosic acid synthase].</text>
        <dbReference type="EC" id="2.3.1.282"/>
    </reaction>
</comment>
<protein>
    <recommendedName>
        <fullName evidence="6">Phthiocerol/phthiodiolone dimycocerosyl transferase</fullName>
        <ecNumber evidence="5">2.3.1.282</ecNumber>
    </recommendedName>
    <alternativeName>
        <fullName evidence="11">Acyltransferase PapA5</fullName>
    </alternativeName>
    <alternativeName>
        <fullName evidence="9">Phthiocerol/phthiodiolone O-acyltransferase</fullName>
    </alternativeName>
    <alternativeName>
        <fullName evidence="10">Polyketide synthase-associated protein A5</fullName>
    </alternativeName>
</protein>
<sequence>MTTSQGRIVRPLGAFERTIDFYMHRNPVQFSLVAELDRRVPASTLASALAALRDRHPLLAVAVDRAAPEAVFRASQGAIPLDVAADGTPWRSVVAVEQMRPIPPTPGPLARAVLVPRESGCAVVLTFAHQIADGIGGLRALLDLVAALGGEELAPSSNVPEAQEDLLAHVGGAADAGDAATSTPEEDDERMSAIGELMPFSGRRPHVEALALDQGLTTRLVRRCHLERTSVHAALCAAATVVLHRRGRAFVRVLSPVDLRRAVDLPDEVVVRFAGARTGSIAHDANNFWTLSRHTRASLSRQRTPNALKAGSAALAEHPPSSCGDAEAMMTAATAADIQITNLGVAHPSRQSLSALSDLWGPAQITQMRGEHLLGVVTVGGQLRMTELTHDPVAGLVPEMGAVLAEGCAESPRG</sequence>
<evidence type="ECO:0000256" key="11">
    <source>
        <dbReference type="ARBA" id="ARBA00033407"/>
    </source>
</evidence>
<dbReference type="InterPro" id="IPR023213">
    <property type="entry name" value="CAT-like_dom_sf"/>
</dbReference>
<evidence type="ECO:0000256" key="4">
    <source>
        <dbReference type="ARBA" id="ARBA00006558"/>
    </source>
</evidence>
<comment type="similarity">
    <text evidence="4">Belongs to the acyltransferase PapA5 family.</text>
</comment>
<evidence type="ECO:0000313" key="14">
    <source>
        <dbReference type="Proteomes" id="UP000305906"/>
    </source>
</evidence>
<dbReference type="PANTHER" id="PTHR28037:SF1">
    <property type="entry name" value="ALCOHOL O-ACETYLTRANSFERASE 1-RELATED"/>
    <property type="match status" value="1"/>
</dbReference>
<comment type="catalytic activity">
    <reaction evidence="3">
        <text>2 a mycocerosyl-[mycocerosic acid synthase] + a phthiodiolone = a dimycocerosyl phthiodiolone + 2 holo-[mycocerosic acid synthase].</text>
        <dbReference type="EC" id="2.3.1.282"/>
    </reaction>
</comment>
<dbReference type="GO" id="GO:0016746">
    <property type="term" value="F:acyltransferase activity"/>
    <property type="evidence" value="ECO:0007669"/>
    <property type="project" value="UniProtKB-KW"/>
</dbReference>
<dbReference type="Gene3D" id="3.30.559.30">
    <property type="entry name" value="Nonribosomal peptide synthetase, condensation domain"/>
    <property type="match status" value="1"/>
</dbReference>
<evidence type="ECO:0000256" key="8">
    <source>
        <dbReference type="ARBA" id="ARBA00023315"/>
    </source>
</evidence>
<feature type="domain" description="Phthiocerol/phthiodiolone dimycocerosyl transferase C-terminal" evidence="12">
    <location>
        <begin position="203"/>
        <end position="346"/>
    </location>
</feature>
<evidence type="ECO:0000256" key="10">
    <source>
        <dbReference type="ARBA" id="ARBA00032317"/>
    </source>
</evidence>
<dbReference type="InterPro" id="IPR052058">
    <property type="entry name" value="Alcohol_O-acetyltransferase"/>
</dbReference>